<dbReference type="InterPro" id="IPR016162">
    <property type="entry name" value="Ald_DH_N"/>
</dbReference>
<evidence type="ECO:0000313" key="4">
    <source>
        <dbReference type="Proteomes" id="UP000248954"/>
    </source>
</evidence>
<evidence type="ECO:0000313" key="3">
    <source>
        <dbReference type="EMBL" id="SQF41962.1"/>
    </source>
</evidence>
<dbReference type="EC" id="1.2.1.16" evidence="3"/>
<reference evidence="3 4" key="1">
    <citation type="submission" date="2018-06" db="EMBL/GenBank/DDBJ databases">
        <authorList>
            <consortium name="Pathogen Informatics"/>
            <person name="Doyle S."/>
        </authorList>
    </citation>
    <scope>NUCLEOTIDE SEQUENCE [LARGE SCALE GENOMIC DNA]</scope>
    <source>
        <strain evidence="3 4">NCTC8738</strain>
    </source>
</reference>
<evidence type="ECO:0000256" key="1">
    <source>
        <dbReference type="ARBA" id="ARBA00023002"/>
    </source>
</evidence>
<dbReference type="Gene3D" id="3.40.605.10">
    <property type="entry name" value="Aldehyde Dehydrogenase, Chain A, domain 1"/>
    <property type="match status" value="1"/>
</dbReference>
<dbReference type="AlphaFoldDB" id="A0AB38G4D5"/>
<accession>A0AB38G4D5</accession>
<dbReference type="SUPFAM" id="SSF53720">
    <property type="entry name" value="ALDH-like"/>
    <property type="match status" value="1"/>
</dbReference>
<dbReference type="Proteomes" id="UP000248954">
    <property type="component" value="Chromosome 1"/>
</dbReference>
<dbReference type="PANTHER" id="PTHR43217:SF2">
    <property type="entry name" value="SUCCINATE-SEMIALDEHYDE DEHYDROGENASE [NADP(+)]"/>
    <property type="match status" value="1"/>
</dbReference>
<proteinExistence type="predicted"/>
<evidence type="ECO:0000259" key="2">
    <source>
        <dbReference type="Pfam" id="PF00171"/>
    </source>
</evidence>
<dbReference type="InterPro" id="IPR047110">
    <property type="entry name" value="GABD/Sad-like"/>
</dbReference>
<dbReference type="InterPro" id="IPR016161">
    <property type="entry name" value="Ald_DH/histidinol_DH"/>
</dbReference>
<sequence>MAYKTTYPYTNEILATFDNATDEALEEALANGHALYKKWRAEGGLAERKAQLRKIAELLRRDVDKYAEVMTKDMGKLFVEAKGEVDLCAEIADYYADKAEEFLKPRPLENINGDAYYIKQATGVLVAVEPWNFPFYQVMRVFAPNLMVGTKS</sequence>
<name>A0AB38G4D5_9STRE</name>
<dbReference type="PANTHER" id="PTHR43217">
    <property type="entry name" value="SUCCINATE SEMIALDEHYDE DEHYDROGENASE [NAD(P)+] SAD"/>
    <property type="match status" value="1"/>
</dbReference>
<protein>
    <submittedName>
        <fullName evidence="3">NADP+-dependent succinate-semialdehyde dehydrogenase</fullName>
        <ecNumber evidence="3">1.2.1.16</ecNumber>
    </submittedName>
</protein>
<dbReference type="EMBL" id="LS483348">
    <property type="protein sequence ID" value="SQF41962.1"/>
    <property type="molecule type" value="Genomic_DNA"/>
</dbReference>
<organism evidence="3 4">
    <name type="scientific">Streptococcus lutetiensis</name>
    <dbReference type="NCBI Taxonomy" id="150055"/>
    <lineage>
        <taxon>Bacteria</taxon>
        <taxon>Bacillati</taxon>
        <taxon>Bacillota</taxon>
        <taxon>Bacilli</taxon>
        <taxon>Lactobacillales</taxon>
        <taxon>Streptococcaceae</taxon>
        <taxon>Streptococcus</taxon>
    </lineage>
</organism>
<dbReference type="GO" id="GO:0004777">
    <property type="term" value="F:succinate-semialdehyde dehydrogenase (NAD+) activity"/>
    <property type="evidence" value="ECO:0007669"/>
    <property type="project" value="TreeGrafter"/>
</dbReference>
<feature type="domain" description="Aldehyde dehydrogenase" evidence="2">
    <location>
        <begin position="3"/>
        <end position="149"/>
    </location>
</feature>
<dbReference type="InterPro" id="IPR015590">
    <property type="entry name" value="Aldehyde_DH_dom"/>
</dbReference>
<keyword evidence="1 3" id="KW-0560">Oxidoreductase</keyword>
<dbReference type="Pfam" id="PF00171">
    <property type="entry name" value="Aldedh"/>
    <property type="match status" value="1"/>
</dbReference>
<gene>
    <name evidence="3" type="primary">gabD_1</name>
    <name evidence="3" type="ORF">NCTC8738_00739</name>
</gene>